<keyword evidence="11" id="KW-1185">Reference proteome</keyword>
<feature type="compositionally biased region" description="Basic and acidic residues" evidence="8">
    <location>
        <begin position="322"/>
        <end position="337"/>
    </location>
</feature>
<reference evidence="10 11" key="1">
    <citation type="journal article" date="2016" name="Environ. Microbiol.">
        <title>New Methyloceanibacter diversity from North Sea sediments includes methanotroph containing solely the soluble methane monooxygenase.</title>
        <authorList>
            <person name="Vekeman B."/>
            <person name="Kerckhof F.M."/>
            <person name="Cremers G."/>
            <person name="de Vos P."/>
            <person name="Vandamme P."/>
            <person name="Boon N."/>
            <person name="Op den Camp H.J."/>
            <person name="Heylen K."/>
        </authorList>
    </citation>
    <scope>NUCLEOTIDE SEQUENCE [LARGE SCALE GENOMIC DNA]</scope>
    <source>
        <strain evidence="10 11">R-67176</strain>
    </source>
</reference>
<evidence type="ECO:0000256" key="6">
    <source>
        <dbReference type="ARBA" id="ARBA00023316"/>
    </source>
</evidence>
<evidence type="ECO:0000256" key="3">
    <source>
        <dbReference type="ARBA" id="ARBA00022679"/>
    </source>
</evidence>
<dbReference type="CDD" id="cd16913">
    <property type="entry name" value="YkuD_like"/>
    <property type="match status" value="1"/>
</dbReference>
<dbReference type="SUPFAM" id="SSF53955">
    <property type="entry name" value="Lysozyme-like"/>
    <property type="match status" value="1"/>
</dbReference>
<sequence>MPQGSDPELYDETVGKAVKRFQTAHNTAADGVVGPGTRRLLNNPHLRNAGNPADIEKILLNMERWRWLPQDQGRFYVTVNVPEFMLRVVKDDEAVYTTRVVVGKTKTPTPIFSNDMKSVVFGPYWNVPNSIKTGEIRPYIRPYGGGWYGRRWDTRVLAQHELRIKYNGQEIDPQSIDWSRVDIRKLHFYQPPSPTNVLGRVKFVFPNKHDVYMHDTQEKHYFNKTVRAESHGCMRVQNPDEFAAVLLKYDRNWSAEKTRDAFNTGYDKHVPLNNAIPVYVTYFTLWVNEDGSIKTYGDLYGHDRRMRTALLKNGRDYAAVKRPAETAKKERQAEMAPKRAGTRFARTGY</sequence>
<feature type="region of interest" description="Disordered" evidence="8">
    <location>
        <begin position="322"/>
        <end position="349"/>
    </location>
</feature>
<keyword evidence="6 7" id="KW-0961">Cell wall biogenesis/degradation</keyword>
<evidence type="ECO:0000256" key="1">
    <source>
        <dbReference type="ARBA" id="ARBA00004752"/>
    </source>
</evidence>
<evidence type="ECO:0000313" key="10">
    <source>
        <dbReference type="EMBL" id="ODR96555.1"/>
    </source>
</evidence>
<feature type="active site" description="Nucleophile" evidence="7">
    <location>
        <position position="233"/>
    </location>
</feature>
<evidence type="ECO:0000259" key="9">
    <source>
        <dbReference type="PROSITE" id="PS52029"/>
    </source>
</evidence>
<dbReference type="InterPro" id="IPR002477">
    <property type="entry name" value="Peptidoglycan-bd-like"/>
</dbReference>
<dbReference type="PROSITE" id="PS52029">
    <property type="entry name" value="LD_TPASE"/>
    <property type="match status" value="1"/>
</dbReference>
<organism evidence="10 11">
    <name type="scientific">Methyloceanibacter stevinii</name>
    <dbReference type="NCBI Taxonomy" id="1774970"/>
    <lineage>
        <taxon>Bacteria</taxon>
        <taxon>Pseudomonadati</taxon>
        <taxon>Pseudomonadota</taxon>
        <taxon>Alphaproteobacteria</taxon>
        <taxon>Hyphomicrobiales</taxon>
        <taxon>Hyphomicrobiaceae</taxon>
        <taxon>Methyloceanibacter</taxon>
    </lineage>
</organism>
<dbReference type="Pfam" id="PF01471">
    <property type="entry name" value="PG_binding_1"/>
    <property type="match status" value="1"/>
</dbReference>
<dbReference type="RefSeq" id="WP_069443511.1">
    <property type="nucleotide sequence ID" value="NZ_LPWE01000004.1"/>
</dbReference>
<dbReference type="Gene3D" id="1.10.101.10">
    <property type="entry name" value="PGBD-like superfamily/PGBD"/>
    <property type="match status" value="1"/>
</dbReference>
<evidence type="ECO:0000313" key="11">
    <source>
        <dbReference type="Proteomes" id="UP000094172"/>
    </source>
</evidence>
<keyword evidence="3" id="KW-0808">Transferase</keyword>
<dbReference type="InterPro" id="IPR005490">
    <property type="entry name" value="LD_TPept_cat_dom"/>
</dbReference>
<dbReference type="SUPFAM" id="SSF141523">
    <property type="entry name" value="L,D-transpeptidase catalytic domain-like"/>
    <property type="match status" value="1"/>
</dbReference>
<evidence type="ECO:0000256" key="7">
    <source>
        <dbReference type="PROSITE-ProRule" id="PRU01373"/>
    </source>
</evidence>
<feature type="domain" description="L,D-TPase catalytic" evidence="9">
    <location>
        <begin position="75"/>
        <end position="263"/>
    </location>
</feature>
<dbReference type="GO" id="GO:0071555">
    <property type="term" value="P:cell wall organization"/>
    <property type="evidence" value="ECO:0007669"/>
    <property type="project" value="UniProtKB-UniRule"/>
</dbReference>
<dbReference type="PANTHER" id="PTHR41533">
    <property type="entry name" value="L,D-TRANSPEPTIDASE HI_1667-RELATED"/>
    <property type="match status" value="1"/>
</dbReference>
<gene>
    <name evidence="10" type="ORF">AUC70_14885</name>
</gene>
<comment type="pathway">
    <text evidence="1 7">Cell wall biogenesis; peptidoglycan biosynthesis.</text>
</comment>
<dbReference type="Pfam" id="PF03734">
    <property type="entry name" value="YkuD"/>
    <property type="match status" value="1"/>
</dbReference>
<dbReference type="PANTHER" id="PTHR41533:SF2">
    <property type="entry name" value="BLR7131 PROTEIN"/>
    <property type="match status" value="1"/>
</dbReference>
<name>A0A1E3VSR4_9HYPH</name>
<dbReference type="GO" id="GO:0016740">
    <property type="term" value="F:transferase activity"/>
    <property type="evidence" value="ECO:0007669"/>
    <property type="project" value="UniProtKB-KW"/>
</dbReference>
<keyword evidence="4 7" id="KW-0133">Cell shape</keyword>
<dbReference type="Proteomes" id="UP000094172">
    <property type="component" value="Unassembled WGS sequence"/>
</dbReference>
<dbReference type="UniPathway" id="UPA00219"/>
<dbReference type="InterPro" id="IPR023346">
    <property type="entry name" value="Lysozyme-like_dom_sf"/>
</dbReference>
<dbReference type="Gene3D" id="2.40.440.10">
    <property type="entry name" value="L,D-transpeptidase catalytic domain-like"/>
    <property type="match status" value="1"/>
</dbReference>
<dbReference type="GO" id="GO:0009252">
    <property type="term" value="P:peptidoglycan biosynthetic process"/>
    <property type="evidence" value="ECO:0007669"/>
    <property type="project" value="UniProtKB-UniPathway"/>
</dbReference>
<dbReference type="InterPro" id="IPR052905">
    <property type="entry name" value="LD-transpeptidase_YkuD-like"/>
</dbReference>
<protein>
    <recommendedName>
        <fullName evidence="9">L,D-TPase catalytic domain-containing protein</fullName>
    </recommendedName>
</protein>
<keyword evidence="5 7" id="KW-0573">Peptidoglycan synthesis</keyword>
<proteinExistence type="inferred from homology"/>
<feature type="active site" description="Proton donor/acceptor" evidence="7">
    <location>
        <position position="214"/>
    </location>
</feature>
<dbReference type="EMBL" id="LPWE01000004">
    <property type="protein sequence ID" value="ODR96555.1"/>
    <property type="molecule type" value="Genomic_DNA"/>
</dbReference>
<dbReference type="InterPro" id="IPR036366">
    <property type="entry name" value="PGBDSf"/>
</dbReference>
<dbReference type="AlphaFoldDB" id="A0A1E3VSR4"/>
<evidence type="ECO:0000256" key="5">
    <source>
        <dbReference type="ARBA" id="ARBA00022984"/>
    </source>
</evidence>
<dbReference type="GO" id="GO:0008360">
    <property type="term" value="P:regulation of cell shape"/>
    <property type="evidence" value="ECO:0007669"/>
    <property type="project" value="UniProtKB-UniRule"/>
</dbReference>
<accession>A0A1E3VSR4</accession>
<dbReference type="STRING" id="1774970.AUC70_14885"/>
<comment type="caution">
    <text evidence="10">The sequence shown here is derived from an EMBL/GenBank/DDBJ whole genome shotgun (WGS) entry which is preliminary data.</text>
</comment>
<dbReference type="GO" id="GO:0004180">
    <property type="term" value="F:carboxypeptidase activity"/>
    <property type="evidence" value="ECO:0007669"/>
    <property type="project" value="UniProtKB-ARBA"/>
</dbReference>
<evidence type="ECO:0000256" key="2">
    <source>
        <dbReference type="ARBA" id="ARBA00005992"/>
    </source>
</evidence>
<dbReference type="InterPro" id="IPR038063">
    <property type="entry name" value="Transpep_catalytic_dom"/>
</dbReference>
<comment type="similarity">
    <text evidence="2">Belongs to the YkuD family.</text>
</comment>
<evidence type="ECO:0000256" key="4">
    <source>
        <dbReference type="ARBA" id="ARBA00022960"/>
    </source>
</evidence>
<evidence type="ECO:0000256" key="8">
    <source>
        <dbReference type="SAM" id="MobiDB-lite"/>
    </source>
</evidence>